<gene>
    <name evidence="2" type="primary">LOC142168273</name>
</gene>
<dbReference type="Proteomes" id="UP000790787">
    <property type="component" value="Chromosome 13"/>
</dbReference>
<organism evidence="1 2">
    <name type="scientific">Nicotiana tabacum</name>
    <name type="common">Common tobacco</name>
    <dbReference type="NCBI Taxonomy" id="4097"/>
    <lineage>
        <taxon>Eukaryota</taxon>
        <taxon>Viridiplantae</taxon>
        <taxon>Streptophyta</taxon>
        <taxon>Embryophyta</taxon>
        <taxon>Tracheophyta</taxon>
        <taxon>Spermatophyta</taxon>
        <taxon>Magnoliopsida</taxon>
        <taxon>eudicotyledons</taxon>
        <taxon>Gunneridae</taxon>
        <taxon>Pentapetalae</taxon>
        <taxon>asterids</taxon>
        <taxon>lamiids</taxon>
        <taxon>Solanales</taxon>
        <taxon>Solanaceae</taxon>
        <taxon>Nicotianoideae</taxon>
        <taxon>Nicotianeae</taxon>
        <taxon>Nicotiana</taxon>
    </lineage>
</organism>
<keyword evidence="1" id="KW-1185">Reference proteome</keyword>
<dbReference type="RefSeq" id="XP_075085034.1">
    <property type="nucleotide sequence ID" value="XM_075228933.1"/>
</dbReference>
<reference evidence="1" key="1">
    <citation type="journal article" date="2014" name="Nat. Commun.">
        <title>The tobacco genome sequence and its comparison with those of tomato and potato.</title>
        <authorList>
            <person name="Sierro N."/>
            <person name="Battey J.N."/>
            <person name="Ouadi S."/>
            <person name="Bakaher N."/>
            <person name="Bovet L."/>
            <person name="Willig A."/>
            <person name="Goepfert S."/>
            <person name="Peitsch M.C."/>
            <person name="Ivanov N.V."/>
        </authorList>
    </citation>
    <scope>NUCLEOTIDE SEQUENCE [LARGE SCALE GENOMIC DNA]</scope>
</reference>
<evidence type="ECO:0000313" key="1">
    <source>
        <dbReference type="Proteomes" id="UP000790787"/>
    </source>
</evidence>
<proteinExistence type="predicted"/>
<protein>
    <submittedName>
        <fullName evidence="2">Uncharacterized protein LOC142168273</fullName>
    </submittedName>
</protein>
<name>A0AC58SJ89_TOBAC</name>
<sequence length="191" mass="21779">MSAPPGINEGQSTTKSPLFNGKYNSWWKSRMQDFLTAEDFELRTIVNQGPLFPTKQNAKKETVPKGLSEFVAADFKMMEKNAKAKKILICGLGPDEYNRIFVCANVKQIWDALQTAHEGTNQVKILRIELLMRNYELFSMKESEPIQDMMSRFTIITNELKSLGKVFTLEELVSKVLRILPASWESKVIAI</sequence>
<accession>A0AC58SJ89</accession>
<evidence type="ECO:0000313" key="2">
    <source>
        <dbReference type="RefSeq" id="XP_075085034.1"/>
    </source>
</evidence>
<reference evidence="2" key="2">
    <citation type="submission" date="2025-08" db="UniProtKB">
        <authorList>
            <consortium name="RefSeq"/>
        </authorList>
    </citation>
    <scope>IDENTIFICATION</scope>
    <source>
        <tissue evidence="2">Leaf</tissue>
    </source>
</reference>